<evidence type="ECO:0000256" key="4">
    <source>
        <dbReference type="SAM" id="MobiDB-lite"/>
    </source>
</evidence>
<evidence type="ECO:0000256" key="2">
    <source>
        <dbReference type="ARBA" id="ARBA00022741"/>
    </source>
</evidence>
<evidence type="ECO:0000313" key="6">
    <source>
        <dbReference type="Proteomes" id="UP000694891"/>
    </source>
</evidence>
<evidence type="ECO:0000256" key="3">
    <source>
        <dbReference type="ARBA" id="ARBA00023134"/>
    </source>
</evidence>
<feature type="region of interest" description="Disordered" evidence="4">
    <location>
        <begin position="188"/>
        <end position="211"/>
    </location>
</feature>
<sequence length="564" mass="63952">MSSTKASQNPEKFTIALLGKNPEFKNKIQQLILSNDNGSVTRQNNFVVLESRSFRIISTRDFCDEDCPCSVQQVIDFMAHCYPGLHLFILAIDSENAQVEKIVSQIGKLQYVFGQTITKHLVVMFDKYMSNTSLDQLKEKFNIELATLSEHLVHDCMKWCSSRPVFQYDYKDYSEKVVKRRKNDLKWTSFRNEHPPPYNHERSGPHAASSCESNGLMSGDAFNIVLLGLTGTGKSASGNTILTAMDPHLKPKQLFESQPSSTPVTTKCQFEMMPSLFGRPVRVVDTPDFLNDEINNQAQVEECKKYCQPGHYVVLLVIQMGRFTDGEKGILERLEKKLGCRIRENTIVLLTHGEDVKDNVQSFIDERSHLRSIVKECGYRCHVFKNFSKDRKQVMELFKKIPDYETAPGDQQSEKRTPMERVGGGERQWWSEEWARWELMPFRTGFWGIQGWTGARTTASRTKAEPGPGIAGPKQNQGSAASRTAGQENTANRKKMNEERQELIEILVRVLCSAGPEKPSQSSVIPHSSAPMCSGSSINAGDAIMLRSALRERTGFQWRCFYTQ</sequence>
<dbReference type="PROSITE" id="PS51720">
    <property type="entry name" value="G_AIG1"/>
    <property type="match status" value="1"/>
</dbReference>
<protein>
    <submittedName>
        <fullName evidence="7">GTPase IMAP family member 8-like</fullName>
    </submittedName>
</protein>
<evidence type="ECO:0000259" key="5">
    <source>
        <dbReference type="PROSITE" id="PS51720"/>
    </source>
</evidence>
<evidence type="ECO:0000256" key="1">
    <source>
        <dbReference type="ARBA" id="ARBA00008535"/>
    </source>
</evidence>
<evidence type="ECO:0000313" key="7">
    <source>
        <dbReference type="RefSeq" id="XP_008296761.1"/>
    </source>
</evidence>
<name>A0A9Y4NGB8_9TELE</name>
<dbReference type="GO" id="GO:0005525">
    <property type="term" value="F:GTP binding"/>
    <property type="evidence" value="ECO:0007669"/>
    <property type="project" value="UniProtKB-KW"/>
</dbReference>
<feature type="domain" description="AIG1-type G" evidence="5">
    <location>
        <begin position="219"/>
        <end position="421"/>
    </location>
</feature>
<proteinExistence type="inferred from homology"/>
<dbReference type="Pfam" id="PF04548">
    <property type="entry name" value="AIG1"/>
    <property type="match status" value="1"/>
</dbReference>
<keyword evidence="6" id="KW-1185">Reference proteome</keyword>
<feature type="region of interest" description="Disordered" evidence="4">
    <location>
        <begin position="405"/>
        <end position="424"/>
    </location>
</feature>
<dbReference type="Proteomes" id="UP000694891">
    <property type="component" value="Unplaced"/>
</dbReference>
<organism evidence="6 7">
    <name type="scientific">Stegastes partitus</name>
    <name type="common">bicolor damselfish</name>
    <dbReference type="NCBI Taxonomy" id="144197"/>
    <lineage>
        <taxon>Eukaryota</taxon>
        <taxon>Metazoa</taxon>
        <taxon>Chordata</taxon>
        <taxon>Craniata</taxon>
        <taxon>Vertebrata</taxon>
        <taxon>Euteleostomi</taxon>
        <taxon>Actinopterygii</taxon>
        <taxon>Neopterygii</taxon>
        <taxon>Teleostei</taxon>
        <taxon>Neoteleostei</taxon>
        <taxon>Acanthomorphata</taxon>
        <taxon>Ovalentaria</taxon>
        <taxon>Pomacentridae</taxon>
        <taxon>Stegastes</taxon>
    </lineage>
</organism>
<keyword evidence="2" id="KW-0547">Nucleotide-binding</keyword>
<dbReference type="InterPro" id="IPR045058">
    <property type="entry name" value="GIMA/IAN/Toc"/>
</dbReference>
<dbReference type="RefSeq" id="XP_008296761.1">
    <property type="nucleotide sequence ID" value="XM_008298539.1"/>
</dbReference>
<dbReference type="Gene3D" id="3.40.50.300">
    <property type="entry name" value="P-loop containing nucleotide triphosphate hydrolases"/>
    <property type="match status" value="2"/>
</dbReference>
<feature type="compositionally biased region" description="Basic and acidic residues" evidence="4">
    <location>
        <begin position="191"/>
        <end position="204"/>
    </location>
</feature>
<dbReference type="SUPFAM" id="SSF52540">
    <property type="entry name" value="P-loop containing nucleoside triphosphate hydrolases"/>
    <property type="match status" value="1"/>
</dbReference>
<gene>
    <name evidence="7" type="primary">LOC103369745</name>
</gene>
<comment type="similarity">
    <text evidence="1">Belongs to the TRAFAC class TrmE-Era-EngA-EngB-Septin-like GTPase superfamily. AIG1/Toc34/Toc159-like paraseptin GTPase family. IAN subfamily.</text>
</comment>
<dbReference type="PANTHER" id="PTHR10903">
    <property type="entry name" value="GTPASE, IMAP FAMILY MEMBER-RELATED"/>
    <property type="match status" value="1"/>
</dbReference>
<dbReference type="AlphaFoldDB" id="A0A9Y4NGB8"/>
<reference evidence="7" key="1">
    <citation type="submission" date="2025-08" db="UniProtKB">
        <authorList>
            <consortium name="RefSeq"/>
        </authorList>
    </citation>
    <scope>IDENTIFICATION</scope>
</reference>
<feature type="compositionally biased region" description="Polar residues" evidence="4">
    <location>
        <begin position="474"/>
        <end position="490"/>
    </location>
</feature>
<accession>A0A9Y4NGB8</accession>
<feature type="region of interest" description="Disordered" evidence="4">
    <location>
        <begin position="456"/>
        <end position="496"/>
    </location>
</feature>
<keyword evidence="3" id="KW-0342">GTP-binding</keyword>
<dbReference type="InterPro" id="IPR027417">
    <property type="entry name" value="P-loop_NTPase"/>
</dbReference>
<dbReference type="InterPro" id="IPR006703">
    <property type="entry name" value="G_AIG1"/>
</dbReference>
<dbReference type="GeneID" id="103369745"/>
<dbReference type="PANTHER" id="PTHR10903:SF188">
    <property type="entry name" value="GTPASE IMAP FAMILY MEMBER 2-LIKE-RELATED"/>
    <property type="match status" value="1"/>
</dbReference>